<keyword evidence="3 6" id="KW-0812">Transmembrane</keyword>
<evidence type="ECO:0000313" key="9">
    <source>
        <dbReference type="Proteomes" id="UP000310685"/>
    </source>
</evidence>
<accession>A0A4T0N7Z6</accession>
<feature type="transmembrane region" description="Helical" evidence="6">
    <location>
        <begin position="255"/>
        <end position="280"/>
    </location>
</feature>
<reference evidence="8 9" key="1">
    <citation type="submission" date="2019-03" db="EMBL/GenBank/DDBJ databases">
        <title>Sequencing 25 genomes of Wallemia mellicola.</title>
        <authorList>
            <person name="Gostincar C."/>
        </authorList>
    </citation>
    <scope>NUCLEOTIDE SEQUENCE [LARGE SCALE GENOMIC DNA]</scope>
    <source>
        <strain evidence="8 9">EXF-6152</strain>
    </source>
</reference>
<evidence type="ECO:0000256" key="1">
    <source>
        <dbReference type="ARBA" id="ARBA00004141"/>
    </source>
</evidence>
<dbReference type="EMBL" id="SPRC01000028">
    <property type="protein sequence ID" value="TIB78169.1"/>
    <property type="molecule type" value="Genomic_DNA"/>
</dbReference>
<feature type="transmembrane region" description="Helical" evidence="6">
    <location>
        <begin position="183"/>
        <end position="203"/>
    </location>
</feature>
<feature type="compositionally biased region" description="Low complexity" evidence="7">
    <location>
        <begin position="153"/>
        <end position="163"/>
    </location>
</feature>
<feature type="transmembrane region" description="Helical" evidence="6">
    <location>
        <begin position="395"/>
        <end position="428"/>
    </location>
</feature>
<dbReference type="Pfam" id="PF04515">
    <property type="entry name" value="Choline_transpo"/>
    <property type="match status" value="1"/>
</dbReference>
<feature type="transmembrane region" description="Helical" evidence="6">
    <location>
        <begin position="555"/>
        <end position="576"/>
    </location>
</feature>
<comment type="function">
    <text evidence="6">Probably involved in transport through the plasma membrane.</text>
</comment>
<organism evidence="8 9">
    <name type="scientific">Wallemia mellicola</name>
    <dbReference type="NCBI Taxonomy" id="1708541"/>
    <lineage>
        <taxon>Eukaryota</taxon>
        <taxon>Fungi</taxon>
        <taxon>Dikarya</taxon>
        <taxon>Basidiomycota</taxon>
        <taxon>Wallemiomycotina</taxon>
        <taxon>Wallemiomycetes</taxon>
        <taxon>Wallemiales</taxon>
        <taxon>Wallemiaceae</taxon>
        <taxon>Wallemia</taxon>
    </lineage>
</organism>
<feature type="transmembrane region" description="Helical" evidence="6">
    <location>
        <begin position="486"/>
        <end position="508"/>
    </location>
</feature>
<evidence type="ECO:0000256" key="5">
    <source>
        <dbReference type="ARBA" id="ARBA00023136"/>
    </source>
</evidence>
<feature type="compositionally biased region" description="Polar residues" evidence="7">
    <location>
        <begin position="76"/>
        <end position="87"/>
    </location>
</feature>
<evidence type="ECO:0000256" key="6">
    <source>
        <dbReference type="RuleBase" id="RU368066"/>
    </source>
</evidence>
<feature type="transmembrane region" description="Helical" evidence="6">
    <location>
        <begin position="449"/>
        <end position="474"/>
    </location>
</feature>
<gene>
    <name evidence="8" type="ORF">E3Q22_02715</name>
</gene>
<dbReference type="PANTHER" id="PTHR12385">
    <property type="entry name" value="CHOLINE TRANSPORTER-LIKE (SLC FAMILY 44)"/>
    <property type="match status" value="1"/>
</dbReference>
<comment type="caution">
    <text evidence="8">The sequence shown here is derived from an EMBL/GenBank/DDBJ whole genome shotgun (WGS) entry which is preliminary data.</text>
</comment>
<feature type="transmembrane region" description="Helical" evidence="6">
    <location>
        <begin position="582"/>
        <end position="599"/>
    </location>
</feature>
<name>A0A4T0N7Z6_9BASI</name>
<dbReference type="AlphaFoldDB" id="A0A4T0N7Z6"/>
<feature type="compositionally biased region" description="Low complexity" evidence="7">
    <location>
        <begin position="58"/>
        <end position="70"/>
    </location>
</feature>
<evidence type="ECO:0000256" key="7">
    <source>
        <dbReference type="SAM" id="MobiDB-lite"/>
    </source>
</evidence>
<evidence type="ECO:0000313" key="8">
    <source>
        <dbReference type="EMBL" id="TIB78169.1"/>
    </source>
</evidence>
<feature type="transmembrane region" description="Helical" evidence="6">
    <location>
        <begin position="300"/>
        <end position="319"/>
    </location>
</feature>
<dbReference type="GO" id="GO:0022857">
    <property type="term" value="F:transmembrane transporter activity"/>
    <property type="evidence" value="ECO:0007669"/>
    <property type="project" value="UniProtKB-UniRule"/>
</dbReference>
<proteinExistence type="inferred from homology"/>
<feature type="transmembrane region" description="Helical" evidence="6">
    <location>
        <begin position="345"/>
        <end position="368"/>
    </location>
</feature>
<protein>
    <recommendedName>
        <fullName evidence="6">Protein PNS1</fullName>
    </recommendedName>
</protein>
<feature type="region of interest" description="Disordered" evidence="7">
    <location>
        <begin position="25"/>
        <end position="87"/>
    </location>
</feature>
<evidence type="ECO:0000256" key="4">
    <source>
        <dbReference type="ARBA" id="ARBA00022989"/>
    </source>
</evidence>
<evidence type="ECO:0000256" key="3">
    <source>
        <dbReference type="ARBA" id="ARBA00022692"/>
    </source>
</evidence>
<dbReference type="GO" id="GO:0005886">
    <property type="term" value="C:plasma membrane"/>
    <property type="evidence" value="ECO:0007669"/>
    <property type="project" value="UniProtKB-SubCell"/>
</dbReference>
<evidence type="ECO:0000256" key="2">
    <source>
        <dbReference type="ARBA" id="ARBA00007168"/>
    </source>
</evidence>
<keyword evidence="5 6" id="KW-0472">Membrane</keyword>
<dbReference type="PANTHER" id="PTHR12385:SF88">
    <property type="entry name" value="CHOLINE TRANSPORTER-LIKE PROTEIN CTL1"/>
    <property type="match status" value="1"/>
</dbReference>
<dbReference type="Proteomes" id="UP000310685">
    <property type="component" value="Unassembled WGS sequence"/>
</dbReference>
<dbReference type="InterPro" id="IPR007603">
    <property type="entry name" value="Choline_transptr-like"/>
</dbReference>
<sequence length="645" mass="71136">MENSNNFASYASKFLSSRILGQSSGSSPIFHANYDESSSNHGPWMNDDEIEQEMAHLKQSTASKSQATQSPPRSPSAHSNQSESTPDINQAQSLFTNQSALSYHKPDVPDALDAPEPQEEIELQLSQPLLTQSHKNDTRDDVVDDEDDEDADQPPQQIFIQQPTPLPPLTSTPIRKYRDAPFVVAYGFSIISVLIIGVSVLFTSNTESVIPPPNATPFITTTLLHSTPLLVGLTFLSLLLGALHILILKHAITPILYTAIAVILFGLLGSSTWAFAGSFVDDDETDLSWSSWWQSTGDRLRLFSLIPILIIAWFGRTLYKRRNKLKRSIKVVELSSQVILEHPTLIIYHLAITVVSTLLSIPFAWLIYRLLKIGHWDSSSNGGFSWHVKTSSDFLVAYVALIGFWTWGVLRGIASVTTSGVLGAWYFNRHDPHQPAPHVLVSSSFYRSTHASFGSICLASIILTAIGVFSRLLIRLRGLSGSGMTRFHPISIVFNAVSMVAAILLGFVDHISTHALIYAGITGDAFTPSAKRVKQLVNRREVRGLMDDLLVKTTIRLFAVTVSLLSAVAGFIYSAHFLNQSLHSPIVGIIAGWLSFSAIRMWGDILTSTVDSIYVCYCFDVSTNQQHCIKASEAFSNAHQMRQPV</sequence>
<comment type="similarity">
    <text evidence="2 6">Belongs to the CTL (choline transporter-like) family.</text>
</comment>
<feature type="transmembrane region" description="Helical" evidence="6">
    <location>
        <begin position="223"/>
        <end position="248"/>
    </location>
</feature>
<feature type="compositionally biased region" description="Acidic residues" evidence="7">
    <location>
        <begin position="142"/>
        <end position="152"/>
    </location>
</feature>
<comment type="subcellular location">
    <subcellularLocation>
        <location evidence="6">Cell membrane</location>
        <topology evidence="6">Multi-pass membrane protein</topology>
    </subcellularLocation>
    <subcellularLocation>
        <location evidence="1">Membrane</location>
        <topology evidence="1">Multi-pass membrane protein</topology>
    </subcellularLocation>
</comment>
<keyword evidence="4 6" id="KW-1133">Transmembrane helix</keyword>
<feature type="region of interest" description="Disordered" evidence="7">
    <location>
        <begin position="125"/>
        <end position="171"/>
    </location>
</feature>